<dbReference type="AlphaFoldDB" id="A0A7J7L9C6"/>
<gene>
    <name evidence="2" type="ORF">GIB67_040350</name>
</gene>
<evidence type="ECO:0000313" key="2">
    <source>
        <dbReference type="EMBL" id="KAF6139203.1"/>
    </source>
</evidence>
<sequence length="153" mass="16375">MVELCEDDPHEASKEMKRSMFQAIESLDLVRGTEASLISEVKVLKRDLEVITKSFDERLEHQRFKQERVWVAKLTAKEREKVEQKIQEGDTDVIGGADGGTGGGEEASVIEVISAGTMDCLAVDGAGSKLSTGGSKSVGTVGPVGEKDAALPI</sequence>
<name>A0A7J7L9C6_9MAGN</name>
<organism evidence="2 3">
    <name type="scientific">Kingdonia uniflora</name>
    <dbReference type="NCBI Taxonomy" id="39325"/>
    <lineage>
        <taxon>Eukaryota</taxon>
        <taxon>Viridiplantae</taxon>
        <taxon>Streptophyta</taxon>
        <taxon>Embryophyta</taxon>
        <taxon>Tracheophyta</taxon>
        <taxon>Spermatophyta</taxon>
        <taxon>Magnoliopsida</taxon>
        <taxon>Ranunculales</taxon>
        <taxon>Circaeasteraceae</taxon>
        <taxon>Kingdonia</taxon>
    </lineage>
</organism>
<evidence type="ECO:0000256" key="1">
    <source>
        <dbReference type="SAM" id="MobiDB-lite"/>
    </source>
</evidence>
<keyword evidence="3" id="KW-1185">Reference proteome</keyword>
<feature type="region of interest" description="Disordered" evidence="1">
    <location>
        <begin position="81"/>
        <end position="105"/>
    </location>
</feature>
<evidence type="ECO:0000313" key="3">
    <source>
        <dbReference type="Proteomes" id="UP000541444"/>
    </source>
</evidence>
<dbReference type="Proteomes" id="UP000541444">
    <property type="component" value="Unassembled WGS sequence"/>
</dbReference>
<feature type="compositionally biased region" description="Gly residues" evidence="1">
    <location>
        <begin position="96"/>
        <end position="105"/>
    </location>
</feature>
<dbReference type="EMBL" id="JACGCM010002525">
    <property type="protein sequence ID" value="KAF6139203.1"/>
    <property type="molecule type" value="Genomic_DNA"/>
</dbReference>
<proteinExistence type="predicted"/>
<comment type="caution">
    <text evidence="2">The sequence shown here is derived from an EMBL/GenBank/DDBJ whole genome shotgun (WGS) entry which is preliminary data.</text>
</comment>
<feature type="compositionally biased region" description="Low complexity" evidence="1">
    <location>
        <begin position="130"/>
        <end position="144"/>
    </location>
</feature>
<protein>
    <submittedName>
        <fullName evidence="2">Uncharacterized protein</fullName>
    </submittedName>
</protein>
<reference evidence="2 3" key="1">
    <citation type="journal article" date="2020" name="IScience">
        <title>Genome Sequencing of the Endangered Kingdonia uniflora (Circaeasteraceae, Ranunculales) Reveals Potential Mechanisms of Evolutionary Specialization.</title>
        <authorList>
            <person name="Sun Y."/>
            <person name="Deng T."/>
            <person name="Zhang A."/>
            <person name="Moore M.J."/>
            <person name="Landis J.B."/>
            <person name="Lin N."/>
            <person name="Zhang H."/>
            <person name="Zhang X."/>
            <person name="Huang J."/>
            <person name="Zhang X."/>
            <person name="Sun H."/>
            <person name="Wang H."/>
        </authorList>
    </citation>
    <scope>NUCLEOTIDE SEQUENCE [LARGE SCALE GENOMIC DNA]</scope>
    <source>
        <strain evidence="2">TB1705</strain>
        <tissue evidence="2">Leaf</tissue>
    </source>
</reference>
<feature type="region of interest" description="Disordered" evidence="1">
    <location>
        <begin position="130"/>
        <end position="153"/>
    </location>
</feature>
<accession>A0A7J7L9C6</accession>